<evidence type="ECO:0000256" key="1">
    <source>
        <dbReference type="SAM" id="MobiDB-lite"/>
    </source>
</evidence>
<sequence length="82" mass="8972">MEQLCLRSSFMHHEEPEGLAPTVSIGLCEHRPGDDLERLLHSAEVSAESGQTQREKPHLHGAGGLERKAAAPLQTKTCMLCL</sequence>
<keyword evidence="3" id="KW-1185">Reference proteome</keyword>
<dbReference type="EMBL" id="JAQAGZ010000001">
    <property type="protein sequence ID" value="MCZ8511277.1"/>
    <property type="molecule type" value="Genomic_DNA"/>
</dbReference>
<dbReference type="RefSeq" id="WP_269879637.1">
    <property type="nucleotide sequence ID" value="NZ_JAQAGZ010000001.1"/>
</dbReference>
<evidence type="ECO:0000313" key="3">
    <source>
        <dbReference type="Proteomes" id="UP001527882"/>
    </source>
</evidence>
<organism evidence="2 3">
    <name type="scientific">Paenibacillus gyeongsangnamensis</name>
    <dbReference type="NCBI Taxonomy" id="3388067"/>
    <lineage>
        <taxon>Bacteria</taxon>
        <taxon>Bacillati</taxon>
        <taxon>Bacillota</taxon>
        <taxon>Bacilli</taxon>
        <taxon>Bacillales</taxon>
        <taxon>Paenibacillaceae</taxon>
        <taxon>Paenibacillus</taxon>
    </lineage>
</organism>
<accession>A0ABT4Q372</accession>
<reference evidence="2 3" key="1">
    <citation type="submission" date="2022-12" db="EMBL/GenBank/DDBJ databases">
        <title>Draft genome sequence of Paenibacillus sp. dW9.</title>
        <authorList>
            <person name="Choi E.-W."/>
            <person name="Kim D.-U."/>
        </authorList>
    </citation>
    <scope>NUCLEOTIDE SEQUENCE [LARGE SCALE GENOMIC DNA]</scope>
    <source>
        <strain evidence="3">dW9</strain>
    </source>
</reference>
<dbReference type="Proteomes" id="UP001527882">
    <property type="component" value="Unassembled WGS sequence"/>
</dbReference>
<proteinExistence type="predicted"/>
<protein>
    <submittedName>
        <fullName evidence="2">Uncharacterized protein</fullName>
    </submittedName>
</protein>
<evidence type="ECO:0000313" key="2">
    <source>
        <dbReference type="EMBL" id="MCZ8511277.1"/>
    </source>
</evidence>
<gene>
    <name evidence="2" type="ORF">O9H85_02230</name>
</gene>
<feature type="region of interest" description="Disordered" evidence="1">
    <location>
        <begin position="44"/>
        <end position="68"/>
    </location>
</feature>
<comment type="caution">
    <text evidence="2">The sequence shown here is derived from an EMBL/GenBank/DDBJ whole genome shotgun (WGS) entry which is preliminary data.</text>
</comment>
<name>A0ABT4Q372_9BACL</name>